<keyword evidence="3" id="KW-1185">Reference proteome</keyword>
<dbReference type="InterPro" id="IPR026041">
    <property type="entry name" value="ElbB"/>
</dbReference>
<comment type="similarity">
    <text evidence="1">Belongs to the peptidase C56 family.</text>
</comment>
<dbReference type="SUPFAM" id="SSF52317">
    <property type="entry name" value="Class I glutamine amidotransferase-like"/>
    <property type="match status" value="1"/>
</dbReference>
<dbReference type="AlphaFoldDB" id="A0A4Q0YUT6"/>
<dbReference type="EMBL" id="PEIB01000005">
    <property type="protein sequence ID" value="RXJ73944.1"/>
    <property type="molecule type" value="Genomic_DNA"/>
</dbReference>
<gene>
    <name evidence="2" type="ORF">CS022_06595</name>
</gene>
<dbReference type="Proteomes" id="UP000290287">
    <property type="component" value="Unassembled WGS sequence"/>
</dbReference>
<dbReference type="OrthoDB" id="5605062at2"/>
<keyword evidence="1" id="KW-0456">Lyase</keyword>
<proteinExistence type="inferred from homology"/>
<dbReference type="PANTHER" id="PTHR10224">
    <property type="entry name" value="ES1 PROTEIN HOMOLOG, MITOCHONDRIAL"/>
    <property type="match status" value="1"/>
</dbReference>
<sequence>MKKVAVILSGCGYLDGAEIREAVLALLALDNNTAEVRIFAPNKVQHHVLNHLSGEETAERRNILVEAARIARGKIEDINELNAEEFDGLVIPGGFGVAKNFSSFAFEGSAGEVDQQVAQKVIAFKDANKPIGATCISPAFLAMTLGHTAPTLTLGNDSEFAKEIEKLGAKHQLCDTHDCVIDAENKIVSTPAYMDDNASLKDVFSGIDKLVKATLDLMQ</sequence>
<dbReference type="PIRSF" id="PIRSF006320">
    <property type="entry name" value="Elb2"/>
    <property type="match status" value="1"/>
</dbReference>
<dbReference type="RefSeq" id="WP_129121618.1">
    <property type="nucleotide sequence ID" value="NZ_PEIB01000005.1"/>
</dbReference>
<comment type="catalytic activity">
    <reaction evidence="1">
        <text>glyoxal + H2O = glycolate + H(+)</text>
        <dbReference type="Rhea" id="RHEA:51672"/>
        <dbReference type="ChEBI" id="CHEBI:15377"/>
        <dbReference type="ChEBI" id="CHEBI:15378"/>
        <dbReference type="ChEBI" id="CHEBI:29805"/>
        <dbReference type="ChEBI" id="CHEBI:34779"/>
    </reaction>
</comment>
<dbReference type="NCBIfam" id="NF008747">
    <property type="entry name" value="PRK11780.1"/>
    <property type="match status" value="1"/>
</dbReference>
<accession>A0A4Q0YUT6</accession>
<evidence type="ECO:0000313" key="2">
    <source>
        <dbReference type="EMBL" id="RXJ73944.1"/>
    </source>
</evidence>
<dbReference type="InterPro" id="IPR029062">
    <property type="entry name" value="Class_I_gatase-like"/>
</dbReference>
<protein>
    <recommendedName>
        <fullName evidence="1">Glyoxalase</fullName>
    </recommendedName>
</protein>
<evidence type="ECO:0000256" key="1">
    <source>
        <dbReference type="PIRNR" id="PIRNR006320"/>
    </source>
</evidence>
<dbReference type="GO" id="GO:0016829">
    <property type="term" value="F:lyase activity"/>
    <property type="evidence" value="ECO:0007669"/>
    <property type="project" value="UniProtKB-UniRule"/>
</dbReference>
<dbReference type="Gene3D" id="3.40.50.880">
    <property type="match status" value="1"/>
</dbReference>
<comment type="caution">
    <text evidence="2">The sequence shown here is derived from an EMBL/GenBank/DDBJ whole genome shotgun (WGS) entry which is preliminary data.</text>
</comment>
<organism evidence="2 3">
    <name type="scientific">Veronia nyctiphanis</name>
    <dbReference type="NCBI Taxonomy" id="1278244"/>
    <lineage>
        <taxon>Bacteria</taxon>
        <taxon>Pseudomonadati</taxon>
        <taxon>Pseudomonadota</taxon>
        <taxon>Gammaproteobacteria</taxon>
        <taxon>Vibrionales</taxon>
        <taxon>Vibrionaceae</taxon>
        <taxon>Veronia</taxon>
    </lineage>
</organism>
<evidence type="ECO:0000313" key="3">
    <source>
        <dbReference type="Proteomes" id="UP000290287"/>
    </source>
</evidence>
<dbReference type="PANTHER" id="PTHR10224:SF12">
    <property type="entry name" value="GLYOXALASE ELBB"/>
    <property type="match status" value="1"/>
</dbReference>
<name>A0A4Q0YUT6_9GAMM</name>
<comment type="function">
    <text evidence="1">Displays glyoxalase activity, catalyzing the conversion of glyoxal to glycolate.</text>
</comment>
<reference evidence="2 3" key="1">
    <citation type="submission" date="2017-10" db="EMBL/GenBank/DDBJ databases">
        <title>Nyctiphanis sp. nov., isolated from the stomach of the euphausiid Nyctiphanes simplex (Hansen, 1911) in the Gulf of California.</title>
        <authorList>
            <person name="Gomez-Gil B."/>
            <person name="Aguilar-Mendez M."/>
            <person name="Lopez-Cortes A."/>
            <person name="Gomez-Gutierrez J."/>
            <person name="Roque A."/>
            <person name="Lang E."/>
            <person name="Gonzalez-Castillo A."/>
        </authorList>
    </citation>
    <scope>NUCLEOTIDE SEQUENCE [LARGE SCALE GENOMIC DNA]</scope>
    <source>
        <strain evidence="2 3">CAIM 600</strain>
    </source>
</reference>